<gene>
    <name evidence="5" type="ORF">D9758_005639</name>
</gene>
<dbReference type="GO" id="GO:0051792">
    <property type="term" value="P:medium-chain fatty acid biosynthetic process"/>
    <property type="evidence" value="ECO:0007669"/>
    <property type="project" value="TreeGrafter"/>
</dbReference>
<dbReference type="InterPro" id="IPR000073">
    <property type="entry name" value="AB_hydrolase_1"/>
</dbReference>
<dbReference type="PIRSF" id="PIRSF005211">
    <property type="entry name" value="Ab_hydro_YheT"/>
    <property type="match status" value="1"/>
</dbReference>
<name>A0A8H5LPG7_9AGAR</name>
<organism evidence="5 6">
    <name type="scientific">Tetrapyrgos nigripes</name>
    <dbReference type="NCBI Taxonomy" id="182062"/>
    <lineage>
        <taxon>Eukaryota</taxon>
        <taxon>Fungi</taxon>
        <taxon>Dikarya</taxon>
        <taxon>Basidiomycota</taxon>
        <taxon>Agaricomycotina</taxon>
        <taxon>Agaricomycetes</taxon>
        <taxon>Agaricomycetidae</taxon>
        <taxon>Agaricales</taxon>
        <taxon>Marasmiineae</taxon>
        <taxon>Marasmiaceae</taxon>
        <taxon>Tetrapyrgos</taxon>
    </lineage>
</organism>
<dbReference type="GO" id="GO:0051793">
    <property type="term" value="P:medium-chain fatty acid catabolic process"/>
    <property type="evidence" value="ECO:0007669"/>
    <property type="project" value="TreeGrafter"/>
</dbReference>
<dbReference type="Gene3D" id="3.40.50.1820">
    <property type="entry name" value="alpha/beta hydrolase"/>
    <property type="match status" value="1"/>
</dbReference>
<feature type="domain" description="AB hydrolase-1" evidence="4">
    <location>
        <begin position="117"/>
        <end position="230"/>
    </location>
</feature>
<evidence type="ECO:0000259" key="4">
    <source>
        <dbReference type="Pfam" id="PF00561"/>
    </source>
</evidence>
<dbReference type="GO" id="GO:0047372">
    <property type="term" value="F:monoacylglycerol lipase activity"/>
    <property type="evidence" value="ECO:0007669"/>
    <property type="project" value="TreeGrafter"/>
</dbReference>
<feature type="active site" description="Charge relay system" evidence="2">
    <location>
        <position position="203"/>
    </location>
</feature>
<dbReference type="InterPro" id="IPR050960">
    <property type="entry name" value="AB_hydrolase_4_sf"/>
</dbReference>
<feature type="compositionally biased region" description="Low complexity" evidence="3">
    <location>
        <begin position="274"/>
        <end position="309"/>
    </location>
</feature>
<feature type="region of interest" description="Disordered" evidence="3">
    <location>
        <begin position="273"/>
        <end position="309"/>
    </location>
</feature>
<feature type="active site" description="Charge relay system" evidence="2">
    <location>
        <position position="418"/>
    </location>
</feature>
<reference evidence="5 6" key="1">
    <citation type="journal article" date="2020" name="ISME J.">
        <title>Uncovering the hidden diversity of litter-decomposition mechanisms in mushroom-forming fungi.</title>
        <authorList>
            <person name="Floudas D."/>
            <person name="Bentzer J."/>
            <person name="Ahren D."/>
            <person name="Johansson T."/>
            <person name="Persson P."/>
            <person name="Tunlid A."/>
        </authorList>
    </citation>
    <scope>NUCLEOTIDE SEQUENCE [LARGE SCALE GENOMIC DNA]</scope>
    <source>
        <strain evidence="5 6">CBS 291.85</strain>
    </source>
</reference>
<dbReference type="Pfam" id="PF00561">
    <property type="entry name" value="Abhydrolase_1"/>
    <property type="match status" value="1"/>
</dbReference>
<dbReference type="PANTHER" id="PTHR10794">
    <property type="entry name" value="ABHYDROLASE DOMAIN-CONTAINING PROTEIN"/>
    <property type="match status" value="1"/>
</dbReference>
<dbReference type="InterPro" id="IPR029058">
    <property type="entry name" value="AB_hydrolase_fold"/>
</dbReference>
<accession>A0A8H5LPG7</accession>
<feature type="active site" description="Charge relay system" evidence="2">
    <location>
        <position position="390"/>
    </location>
</feature>
<comment type="similarity">
    <text evidence="1">Belongs to the AB hydrolase superfamily. AB hydrolase 4 family.</text>
</comment>
<evidence type="ECO:0000313" key="5">
    <source>
        <dbReference type="EMBL" id="KAF5364641.1"/>
    </source>
</evidence>
<evidence type="ECO:0000256" key="3">
    <source>
        <dbReference type="SAM" id="MobiDB-lite"/>
    </source>
</evidence>
<comment type="caution">
    <text evidence="5">The sequence shown here is derived from an EMBL/GenBank/DDBJ whole genome shotgun (WGS) entry which is preliminary data.</text>
</comment>
<dbReference type="Proteomes" id="UP000559256">
    <property type="component" value="Unassembled WGS sequence"/>
</dbReference>
<sequence>MGLFSYTSFSKSPSVSDVYYPPKPADIPLKRRHSEKEKEETANIRSLLEQGCPSLFQEYSTPWWLFNGHMQTLYAILGDFAQAPVIYHRTYLRLTDGGTLGLDFTPPERSSLPDETPIIVVTHGLTGGSYEGYVRAVLGPACTPVERGGLGYRAVVVNFRGCAGVPITSQQLYSAGYTDDLRTALMYISHQYPKAPLLGLGFSLGANIMVRYLAEEGEKSRLSAVCSLACPWDMARNGLAINSTFIGRNMYARGMGINFHKLLKRNAAVLSGKSLPSSLSSSRTSSAASTPISEFPESPSHRSSLSSSDFPFPPQLDPVRSLAIAEAVSVALKLRFPGLDDFDDVFTRIAGGVPPELHLPSYKEYYAWASSHHVLKDVRRPLLSINASDDPVIKFVPKTAEEVGNPWTTIVITPGGGHLGWFTPSSKGYGLLETTRWTTKPVLEWLGLAGNEFAIEVNSPELYFQEGFLREVGGKELGCMEIEGGGIIDWSSTKMPDGMIRGL</sequence>
<dbReference type="InterPro" id="IPR012020">
    <property type="entry name" value="ABHD4"/>
</dbReference>
<dbReference type="AlphaFoldDB" id="A0A8H5LPG7"/>
<dbReference type="GO" id="GO:0008126">
    <property type="term" value="F:acetylesterase activity"/>
    <property type="evidence" value="ECO:0007669"/>
    <property type="project" value="TreeGrafter"/>
</dbReference>
<evidence type="ECO:0000313" key="6">
    <source>
        <dbReference type="Proteomes" id="UP000559256"/>
    </source>
</evidence>
<dbReference type="EMBL" id="JAACJM010000032">
    <property type="protein sequence ID" value="KAF5364641.1"/>
    <property type="molecule type" value="Genomic_DNA"/>
</dbReference>
<evidence type="ECO:0000256" key="2">
    <source>
        <dbReference type="PIRSR" id="PIRSR005211-1"/>
    </source>
</evidence>
<proteinExistence type="inferred from homology"/>
<dbReference type="SUPFAM" id="SSF53474">
    <property type="entry name" value="alpha/beta-Hydrolases"/>
    <property type="match status" value="1"/>
</dbReference>
<keyword evidence="6" id="KW-1185">Reference proteome</keyword>
<dbReference type="OrthoDB" id="5954035at2759"/>
<protein>
    <recommendedName>
        <fullName evidence="4">AB hydrolase-1 domain-containing protein</fullName>
    </recommendedName>
</protein>
<dbReference type="PANTHER" id="PTHR10794:SF63">
    <property type="entry name" value="ALPHA_BETA HYDROLASE 1, ISOFORM A"/>
    <property type="match status" value="1"/>
</dbReference>
<evidence type="ECO:0000256" key="1">
    <source>
        <dbReference type="ARBA" id="ARBA00010884"/>
    </source>
</evidence>